<dbReference type="Proteomes" id="UP001328107">
    <property type="component" value="Unassembled WGS sequence"/>
</dbReference>
<dbReference type="EMBL" id="BTRK01000003">
    <property type="protein sequence ID" value="GMR43993.1"/>
    <property type="molecule type" value="Genomic_DNA"/>
</dbReference>
<feature type="non-terminal residue" evidence="1">
    <location>
        <position position="1"/>
    </location>
</feature>
<evidence type="ECO:0000313" key="1">
    <source>
        <dbReference type="EMBL" id="GMR43993.1"/>
    </source>
</evidence>
<comment type="caution">
    <text evidence="1">The sequence shown here is derived from an EMBL/GenBank/DDBJ whole genome shotgun (WGS) entry which is preliminary data.</text>
</comment>
<feature type="non-terminal residue" evidence="1">
    <location>
        <position position="95"/>
    </location>
</feature>
<evidence type="ECO:0000313" key="2">
    <source>
        <dbReference type="Proteomes" id="UP001328107"/>
    </source>
</evidence>
<sequence length="95" mass="10905">TNENLQIKENIKLNYQKNQIKISWVMEITIGFLHPRWLAIEFILWLTCVITACERLSMNSKISRRQSSGKFDRRSSGDIVADISNALAFFGNGTI</sequence>
<proteinExistence type="predicted"/>
<name>A0AAN4ZSF9_9BILA</name>
<organism evidence="1 2">
    <name type="scientific">Pristionchus mayeri</name>
    <dbReference type="NCBI Taxonomy" id="1317129"/>
    <lineage>
        <taxon>Eukaryota</taxon>
        <taxon>Metazoa</taxon>
        <taxon>Ecdysozoa</taxon>
        <taxon>Nematoda</taxon>
        <taxon>Chromadorea</taxon>
        <taxon>Rhabditida</taxon>
        <taxon>Rhabditina</taxon>
        <taxon>Diplogasteromorpha</taxon>
        <taxon>Diplogasteroidea</taxon>
        <taxon>Neodiplogasteridae</taxon>
        <taxon>Pristionchus</taxon>
    </lineage>
</organism>
<reference evidence="2" key="1">
    <citation type="submission" date="2022-10" db="EMBL/GenBank/DDBJ databases">
        <title>Genome assembly of Pristionchus species.</title>
        <authorList>
            <person name="Yoshida K."/>
            <person name="Sommer R.J."/>
        </authorList>
    </citation>
    <scope>NUCLEOTIDE SEQUENCE [LARGE SCALE GENOMIC DNA]</scope>
    <source>
        <strain evidence="2">RS5460</strain>
    </source>
</reference>
<keyword evidence="2" id="KW-1185">Reference proteome</keyword>
<protein>
    <submittedName>
        <fullName evidence="1">Uncharacterized protein</fullName>
    </submittedName>
</protein>
<accession>A0AAN4ZSF9</accession>
<gene>
    <name evidence="1" type="ORF">PMAYCL1PPCAC_14188</name>
</gene>
<dbReference type="AlphaFoldDB" id="A0AAN4ZSF9"/>